<evidence type="ECO:0000256" key="2">
    <source>
        <dbReference type="ARBA" id="ARBA00033753"/>
    </source>
</evidence>
<dbReference type="InterPro" id="IPR023370">
    <property type="entry name" value="TrmO-like_N"/>
</dbReference>
<reference evidence="5" key="1">
    <citation type="submission" date="2025-08" db="UniProtKB">
        <authorList>
            <consortium name="Ensembl"/>
        </authorList>
    </citation>
    <scope>IDENTIFICATION</scope>
</reference>
<reference evidence="5" key="2">
    <citation type="submission" date="2025-09" db="UniProtKB">
        <authorList>
            <consortium name="Ensembl"/>
        </authorList>
    </citation>
    <scope>IDENTIFICATION</scope>
</reference>
<protein>
    <recommendedName>
        <fullName evidence="4">TsaA-like domain-containing protein</fullName>
    </recommendedName>
</protein>
<dbReference type="Ensembl" id="ENSOABT00000044106.2">
    <property type="protein sequence ID" value="ENSOABP00000042959.1"/>
    <property type="gene ID" value="ENSOABG00000019367.2"/>
</dbReference>
<dbReference type="InterPro" id="IPR036413">
    <property type="entry name" value="YaeB-like_sf"/>
</dbReference>
<evidence type="ECO:0000259" key="4">
    <source>
        <dbReference type="PROSITE" id="PS51668"/>
    </source>
</evidence>
<name>A0A668UWD5_OREAU</name>
<feature type="domain" description="TsaA-like" evidence="4">
    <location>
        <begin position="73"/>
        <end position="219"/>
    </location>
</feature>
<evidence type="ECO:0000256" key="3">
    <source>
        <dbReference type="SAM" id="Coils"/>
    </source>
</evidence>
<dbReference type="InterPro" id="IPR036414">
    <property type="entry name" value="YaeB_N_sf"/>
</dbReference>
<dbReference type="Proteomes" id="UP000472276">
    <property type="component" value="Unassembled WGS sequence"/>
</dbReference>
<gene>
    <name evidence="5" type="primary">TRMO</name>
</gene>
<evidence type="ECO:0000313" key="5">
    <source>
        <dbReference type="Ensembl" id="ENSOABP00000042959.1"/>
    </source>
</evidence>
<sequence length="254" mass="28623">MSPLCECCSDHMNKLNQQVSVMRKEIKNLRQTLDSAIRAHRKHAKNKLQAKLKTMSVAKPGANILIIAGNIQTVPIGYISSCFSVKNGTPRQPTICGPSRAELQIQPSVFNNPEHALVGLEQYSHVWIIFLFHKNGHLRYKAKVRPPRLNGQRVGVYSTRSPHRPNALGLTLAKLDKIQGHHRPRFKFLRSTEEAVAAIRGVLSADPRSVYRRTRCKDKLFFFTLDTADITCWFGQGFAEVLQVKPVEPHIASV</sequence>
<organism evidence="5 6">
    <name type="scientific">Oreochromis aureus</name>
    <name type="common">Israeli tilapia</name>
    <name type="synonym">Chromis aureus</name>
    <dbReference type="NCBI Taxonomy" id="47969"/>
    <lineage>
        <taxon>Eukaryota</taxon>
        <taxon>Metazoa</taxon>
        <taxon>Chordata</taxon>
        <taxon>Craniata</taxon>
        <taxon>Vertebrata</taxon>
        <taxon>Euteleostomi</taxon>
        <taxon>Actinopterygii</taxon>
        <taxon>Neopterygii</taxon>
        <taxon>Teleostei</taxon>
        <taxon>Neoteleostei</taxon>
        <taxon>Acanthomorphata</taxon>
        <taxon>Ovalentaria</taxon>
        <taxon>Cichlomorphae</taxon>
        <taxon>Cichliformes</taxon>
        <taxon>Cichlidae</taxon>
        <taxon>African cichlids</taxon>
        <taxon>Pseudocrenilabrinae</taxon>
        <taxon>Oreochromini</taxon>
        <taxon>Oreochromis</taxon>
    </lineage>
</organism>
<dbReference type="InterPro" id="IPR040372">
    <property type="entry name" value="YaeB-like"/>
</dbReference>
<dbReference type="PROSITE" id="PS51668">
    <property type="entry name" value="TSAA_2"/>
    <property type="match status" value="1"/>
</dbReference>
<accession>A0A668UWD5</accession>
<keyword evidence="1" id="KW-0949">S-adenosyl-L-methionine</keyword>
<keyword evidence="6" id="KW-1185">Reference proteome</keyword>
<dbReference type="PANTHER" id="PTHR12818:SF0">
    <property type="entry name" value="TRNA (ADENINE(37)-N6)-METHYLTRANSFERASE"/>
    <property type="match status" value="1"/>
</dbReference>
<proteinExistence type="inferred from homology"/>
<comment type="similarity">
    <text evidence="2">Belongs to the tRNA methyltransferase O family.</text>
</comment>
<dbReference type="Gene3D" id="2.40.30.70">
    <property type="entry name" value="YaeB-like"/>
    <property type="match status" value="1"/>
</dbReference>
<dbReference type="SUPFAM" id="SSF118196">
    <property type="entry name" value="YaeB-like"/>
    <property type="match status" value="1"/>
</dbReference>
<dbReference type="Pfam" id="PF01980">
    <property type="entry name" value="TrmO_N"/>
    <property type="match status" value="1"/>
</dbReference>
<dbReference type="AlphaFoldDB" id="A0A668UWD5"/>
<evidence type="ECO:0000256" key="1">
    <source>
        <dbReference type="ARBA" id="ARBA00022691"/>
    </source>
</evidence>
<dbReference type="PANTHER" id="PTHR12818">
    <property type="entry name" value="TRNA (ADENINE(37)-N6)-METHYLTRANSFERASE"/>
    <property type="match status" value="1"/>
</dbReference>
<evidence type="ECO:0000313" key="6">
    <source>
        <dbReference type="Proteomes" id="UP000472276"/>
    </source>
</evidence>
<keyword evidence="3" id="KW-0175">Coiled coil</keyword>
<feature type="coiled-coil region" evidence="3">
    <location>
        <begin position="12"/>
        <end position="39"/>
    </location>
</feature>